<evidence type="ECO:0000313" key="3">
    <source>
        <dbReference type="Proteomes" id="UP000659223"/>
    </source>
</evidence>
<evidence type="ECO:0000313" key="2">
    <source>
        <dbReference type="EMBL" id="GGX87203.1"/>
    </source>
</evidence>
<feature type="transmembrane region" description="Helical" evidence="1">
    <location>
        <begin position="20"/>
        <end position="42"/>
    </location>
</feature>
<name>A0ABQ2YMI2_9ACTN</name>
<keyword evidence="3" id="KW-1185">Reference proteome</keyword>
<proteinExistence type="predicted"/>
<gene>
    <name evidence="2" type="ORF">GCM10010324_35870</name>
</gene>
<organism evidence="2 3">
    <name type="scientific">Streptomyces hiroshimensis</name>
    <dbReference type="NCBI Taxonomy" id="66424"/>
    <lineage>
        <taxon>Bacteria</taxon>
        <taxon>Bacillati</taxon>
        <taxon>Actinomycetota</taxon>
        <taxon>Actinomycetes</taxon>
        <taxon>Kitasatosporales</taxon>
        <taxon>Streptomycetaceae</taxon>
        <taxon>Streptomyces</taxon>
    </lineage>
</organism>
<dbReference type="EMBL" id="BMUT01000007">
    <property type="protein sequence ID" value="GGX87203.1"/>
    <property type="molecule type" value="Genomic_DNA"/>
</dbReference>
<evidence type="ECO:0008006" key="4">
    <source>
        <dbReference type="Google" id="ProtNLM"/>
    </source>
</evidence>
<sequence>MDMRTPAQCIENPVTPGSFLLPGTAVVVIVVVLAAAVALTLLGLPLESVVAVLAVASTAAVGIIRRTAAVFAAHRV</sequence>
<evidence type="ECO:0000256" key="1">
    <source>
        <dbReference type="SAM" id="Phobius"/>
    </source>
</evidence>
<comment type="caution">
    <text evidence="2">The sequence shown here is derived from an EMBL/GenBank/DDBJ whole genome shotgun (WGS) entry which is preliminary data.</text>
</comment>
<keyword evidence="1" id="KW-0472">Membrane</keyword>
<keyword evidence="1" id="KW-0812">Transmembrane</keyword>
<protein>
    <recommendedName>
        <fullName evidence="4">SpdD protein</fullName>
    </recommendedName>
</protein>
<accession>A0ABQ2YMI2</accession>
<feature type="transmembrane region" description="Helical" evidence="1">
    <location>
        <begin position="49"/>
        <end position="73"/>
    </location>
</feature>
<reference evidence="3" key="1">
    <citation type="journal article" date="2019" name="Int. J. Syst. Evol. Microbiol.">
        <title>The Global Catalogue of Microorganisms (GCM) 10K type strain sequencing project: providing services to taxonomists for standard genome sequencing and annotation.</title>
        <authorList>
            <consortium name="The Broad Institute Genomics Platform"/>
            <consortium name="The Broad Institute Genome Sequencing Center for Infectious Disease"/>
            <person name="Wu L."/>
            <person name="Ma J."/>
        </authorList>
    </citation>
    <scope>NUCLEOTIDE SEQUENCE [LARGE SCALE GENOMIC DNA]</scope>
    <source>
        <strain evidence="3">JCM 4586</strain>
    </source>
</reference>
<keyword evidence="1" id="KW-1133">Transmembrane helix</keyword>
<dbReference type="Proteomes" id="UP000659223">
    <property type="component" value="Unassembled WGS sequence"/>
</dbReference>